<dbReference type="InterPro" id="IPR004547">
    <property type="entry name" value="Glucosamine6P_isomerase"/>
</dbReference>
<dbReference type="EMBL" id="BMHF01000007">
    <property type="protein sequence ID" value="GGA37118.1"/>
    <property type="molecule type" value="Genomic_DNA"/>
</dbReference>
<proteinExistence type="predicted"/>
<evidence type="ECO:0000313" key="4">
    <source>
        <dbReference type="EMBL" id="GGA37118.1"/>
    </source>
</evidence>
<dbReference type="InterPro" id="IPR018321">
    <property type="entry name" value="Glucosamine6P_isomerase_CS"/>
</dbReference>
<evidence type="ECO:0000256" key="2">
    <source>
        <dbReference type="ARBA" id="ARBA00023277"/>
    </source>
</evidence>
<gene>
    <name evidence="4" type="primary">nagB</name>
    <name evidence="4" type="ORF">GCM10010917_22840</name>
</gene>
<dbReference type="CDD" id="cd01399">
    <property type="entry name" value="GlcN6P_deaminase"/>
    <property type="match status" value="1"/>
</dbReference>
<protein>
    <submittedName>
        <fullName evidence="4">Glucosamine-6-phosphate deaminase</fullName>
    </submittedName>
</protein>
<keyword evidence="1" id="KW-0378">Hydrolase</keyword>
<dbReference type="RefSeq" id="WP_094095661.1">
    <property type="nucleotide sequence ID" value="NZ_BMHF01000007.1"/>
</dbReference>
<keyword evidence="5" id="KW-1185">Reference proteome</keyword>
<evidence type="ECO:0000313" key="5">
    <source>
        <dbReference type="Proteomes" id="UP000609323"/>
    </source>
</evidence>
<dbReference type="Pfam" id="PF01182">
    <property type="entry name" value="Glucosamine_iso"/>
    <property type="match status" value="1"/>
</dbReference>
<dbReference type="PROSITE" id="PS01161">
    <property type="entry name" value="GLC_GALNAC_ISOMERASE"/>
    <property type="match status" value="1"/>
</dbReference>
<dbReference type="PANTHER" id="PTHR11280">
    <property type="entry name" value="GLUCOSAMINE-6-PHOSPHATE ISOMERASE"/>
    <property type="match status" value="1"/>
</dbReference>
<name>A0ABQ1G426_9BACL</name>
<organism evidence="4 5">
    <name type="scientific">Paenibacillus physcomitrellae</name>
    <dbReference type="NCBI Taxonomy" id="1619311"/>
    <lineage>
        <taxon>Bacteria</taxon>
        <taxon>Bacillati</taxon>
        <taxon>Bacillota</taxon>
        <taxon>Bacilli</taxon>
        <taxon>Bacillales</taxon>
        <taxon>Paenibacillaceae</taxon>
        <taxon>Paenibacillus</taxon>
    </lineage>
</organism>
<reference evidence="5" key="1">
    <citation type="journal article" date="2019" name="Int. J. Syst. Evol. Microbiol.">
        <title>The Global Catalogue of Microorganisms (GCM) 10K type strain sequencing project: providing services to taxonomists for standard genome sequencing and annotation.</title>
        <authorList>
            <consortium name="The Broad Institute Genomics Platform"/>
            <consortium name="The Broad Institute Genome Sequencing Center for Infectious Disease"/>
            <person name="Wu L."/>
            <person name="Ma J."/>
        </authorList>
    </citation>
    <scope>NUCLEOTIDE SEQUENCE [LARGE SCALE GENOMIC DNA]</scope>
    <source>
        <strain evidence="5">CGMCC 1.15044</strain>
    </source>
</reference>
<dbReference type="InterPro" id="IPR037171">
    <property type="entry name" value="NagB/RpiA_transferase-like"/>
</dbReference>
<comment type="caution">
    <text evidence="4">The sequence shown here is derived from an EMBL/GenBank/DDBJ whole genome shotgun (WGS) entry which is preliminary data.</text>
</comment>
<keyword evidence="2" id="KW-0119">Carbohydrate metabolism</keyword>
<sequence length="247" mass="27438">MRITIEQDEQAFDTAAAWRIISQMLKKPDAVIGLSTGQTTGGMHRVVSDIYRQYPFDVSKVTIFNVDELTNLDRSYPGSCYTMIYEQLVKPLNIPEDHFIMPPTMSDDFERECRIFDQRLAERGGVDLQMLGIGFNGHIGINQPGTPFESTTWVSPMDPIFEARVRRETGVGPDYPLGGLTLGIKNIMHARHLVLVAKGAHKADIIEQALFGPVNTDMPASVVQLHPNCEVLLDAAAASKIIDRLKA</sequence>
<evidence type="ECO:0000259" key="3">
    <source>
        <dbReference type="Pfam" id="PF01182"/>
    </source>
</evidence>
<dbReference type="Proteomes" id="UP000609323">
    <property type="component" value="Unassembled WGS sequence"/>
</dbReference>
<dbReference type="Gene3D" id="3.40.50.1360">
    <property type="match status" value="1"/>
</dbReference>
<dbReference type="PANTHER" id="PTHR11280:SF5">
    <property type="entry name" value="GLUCOSAMINE-6-PHOSPHATE ISOMERASE"/>
    <property type="match status" value="1"/>
</dbReference>
<dbReference type="InterPro" id="IPR006148">
    <property type="entry name" value="Glc/Gal-6P_isomerase"/>
</dbReference>
<evidence type="ECO:0000256" key="1">
    <source>
        <dbReference type="ARBA" id="ARBA00022801"/>
    </source>
</evidence>
<dbReference type="SUPFAM" id="SSF100950">
    <property type="entry name" value="NagB/RpiA/CoA transferase-like"/>
    <property type="match status" value="1"/>
</dbReference>
<accession>A0ABQ1G426</accession>
<feature type="domain" description="Glucosamine/galactosamine-6-phosphate isomerase" evidence="3">
    <location>
        <begin position="22"/>
        <end position="224"/>
    </location>
</feature>